<gene>
    <name evidence="2" type="ORF">DQL93_01005</name>
    <name evidence="3" type="ORF">LOB85_04095</name>
</gene>
<protein>
    <submittedName>
        <fullName evidence="2">Uncharacterized protein</fullName>
    </submittedName>
</protein>
<dbReference type="RefSeq" id="WP_120490669.1">
    <property type="nucleotide sequence ID" value="NZ_CP046131.1"/>
</dbReference>
<evidence type="ECO:0000313" key="2">
    <source>
        <dbReference type="EMBL" id="AZA15378.1"/>
    </source>
</evidence>
<reference evidence="3 4" key="2">
    <citation type="submission" date="2021-12" db="EMBL/GenBank/DDBJ databases">
        <title>Antimicrobial susceptibility of Lactobacillus delbrueckii subsp. lactis obtained from milk products and other habitats.</title>
        <authorList>
            <person name="Shani N."/>
        </authorList>
    </citation>
    <scope>NUCLEOTIDE SEQUENCE [LARGE SCALE GENOMIC DNA]</scope>
    <source>
        <strain evidence="3 4">FAM 21755</strain>
    </source>
</reference>
<evidence type="ECO:0000313" key="3">
    <source>
        <dbReference type="EMBL" id="MCD5563328.1"/>
    </source>
</evidence>
<dbReference type="AlphaFoldDB" id="A0A381KZL1"/>
<evidence type="ECO:0000313" key="4">
    <source>
        <dbReference type="Proteomes" id="UP001200334"/>
    </source>
</evidence>
<evidence type="ECO:0000256" key="1">
    <source>
        <dbReference type="SAM" id="Phobius"/>
    </source>
</evidence>
<feature type="transmembrane region" description="Helical" evidence="1">
    <location>
        <begin position="95"/>
        <end position="116"/>
    </location>
</feature>
<feature type="transmembrane region" description="Helical" evidence="1">
    <location>
        <begin position="185"/>
        <end position="202"/>
    </location>
</feature>
<dbReference type="EMBL" id="JAJNUY010000012">
    <property type="protein sequence ID" value="MCD5563328.1"/>
    <property type="molecule type" value="Genomic_DNA"/>
</dbReference>
<feature type="transmembrane region" description="Helical" evidence="1">
    <location>
        <begin position="20"/>
        <end position="38"/>
    </location>
</feature>
<feature type="transmembrane region" description="Helical" evidence="1">
    <location>
        <begin position="154"/>
        <end position="179"/>
    </location>
</feature>
<feature type="transmembrane region" description="Helical" evidence="1">
    <location>
        <begin position="50"/>
        <end position="74"/>
    </location>
</feature>
<dbReference type="EMBL" id="CP031023">
    <property type="protein sequence ID" value="AZA15378.1"/>
    <property type="molecule type" value="Genomic_DNA"/>
</dbReference>
<organism evidence="2">
    <name type="scientific">Lactobacillus delbrueckii subsp. lactis</name>
    <dbReference type="NCBI Taxonomy" id="29397"/>
    <lineage>
        <taxon>Bacteria</taxon>
        <taxon>Bacillati</taxon>
        <taxon>Bacillota</taxon>
        <taxon>Bacilli</taxon>
        <taxon>Lactobacillales</taxon>
        <taxon>Lactobacillaceae</taxon>
        <taxon>Lactobacillus</taxon>
    </lineage>
</organism>
<accession>A0A381KZL1</accession>
<name>A0A381KZL1_LACDL</name>
<reference evidence="2" key="1">
    <citation type="submission" date="2018-07" db="EMBL/GenBank/DDBJ databases">
        <authorList>
            <person name="Somerville V."/>
        </authorList>
    </citation>
    <scope>NUCLEOTIDE SEQUENCE</scope>
    <source>
        <strain evidence="2">NWC_2_2</strain>
    </source>
</reference>
<feature type="transmembrane region" description="Helical" evidence="1">
    <location>
        <begin position="122"/>
        <end position="142"/>
    </location>
</feature>
<keyword evidence="1" id="KW-1133">Transmembrane helix</keyword>
<keyword evidence="1" id="KW-0472">Membrane</keyword>
<sequence length="214" mass="24480">MLNKILLTRNLQLYWHNIKFRFLIVYPAMLLLLTFKSWQGMAGIRLFSGVLQVPGAIVFPFDWLFIMLAVFLIIGDSPRELFLKDYPIVSRVPAGSYLATIYFMNASLTVMIWLTWQLFGGLPLIFSLEMLLIFLALTALYASLQFFISSLLDLGLYAAAFIVAILVNQLPFLSSLMYLRYSAHWADGLLGSCFCLLAAWILSRMIKYIDFSLE</sequence>
<dbReference type="Proteomes" id="UP001200334">
    <property type="component" value="Unassembled WGS sequence"/>
</dbReference>
<proteinExistence type="predicted"/>
<keyword evidence="1" id="KW-0812">Transmembrane</keyword>